<organism evidence="1 2">
    <name type="scientific">Qinghai Lake virophage</name>
    <dbReference type="NCBI Taxonomy" id="1516115"/>
    <lineage>
        <taxon>Viruses</taxon>
        <taxon>Varidnaviria</taxon>
        <taxon>Bamfordvirae</taxon>
        <taxon>Preplasmiviricota</taxon>
        <taxon>Polisuviricotina</taxon>
        <taxon>Virophaviricetes</taxon>
        <taxon>Priklausovirales</taxon>
        <taxon>Omnilimnoviroviridae</taxon>
        <taxon>Panaquavirovirus</taxon>
        <taxon>Panaquavirovirus qinghaense</taxon>
    </lineage>
</organism>
<keyword evidence="2" id="KW-1185">Reference proteome</keyword>
<dbReference type="EMBL" id="KJ854379">
    <property type="protein sequence ID" value="AIF72175.1"/>
    <property type="molecule type" value="Genomic_DNA"/>
</dbReference>
<protein>
    <submittedName>
        <fullName evidence="1">Uncharacterized protein</fullName>
    </submittedName>
</protein>
<proteinExistence type="predicted"/>
<reference evidence="1 2" key="1">
    <citation type="submission" date="2014-05" db="EMBL/GenBank/DDBJ databases">
        <title>Virophage diversity revealed in metagenomes of freshwater ecosystems.</title>
        <authorList>
            <person name="Oh S."/>
        </authorList>
    </citation>
    <scope>NUCLEOTIDE SEQUENCE [LARGE SCALE GENOMIC DNA]</scope>
</reference>
<evidence type="ECO:0000313" key="1">
    <source>
        <dbReference type="EMBL" id="AIF72175.1"/>
    </source>
</evidence>
<evidence type="ECO:0000313" key="2">
    <source>
        <dbReference type="Proteomes" id="UP000247257"/>
    </source>
</evidence>
<accession>A0A0R5K4Q7</accession>
<gene>
    <name evidence="1" type="ORF">QLV_09</name>
</gene>
<sequence>MSDKLYYHKYINLRKTFVKMDIPDADKEEFIKMIDTKIAHEKERSEERRCQYLNEDVECPVCHKYYPRTYIYKHKKTHMTPQEKARKFKEDQKKENERLNELFKDFKGLGQTK</sequence>
<name>A0A0R5K4Q7_9VIRU</name>
<dbReference type="Proteomes" id="UP000247257">
    <property type="component" value="Segment"/>
</dbReference>